<feature type="region of interest" description="Disordered" evidence="6">
    <location>
        <begin position="374"/>
        <end position="403"/>
    </location>
</feature>
<evidence type="ECO:0000256" key="2">
    <source>
        <dbReference type="ARBA" id="ARBA00004286"/>
    </source>
</evidence>
<dbReference type="PANTHER" id="PTHR48225:SF7">
    <property type="entry name" value="MEIOSIS-SPECIFIC PROTEIN HOP1"/>
    <property type="match status" value="1"/>
</dbReference>
<feature type="region of interest" description="Disordered" evidence="6">
    <location>
        <begin position="238"/>
        <end position="325"/>
    </location>
</feature>
<dbReference type="SUPFAM" id="SSF56019">
    <property type="entry name" value="The spindle assembly checkpoint protein mad2"/>
    <property type="match status" value="1"/>
</dbReference>
<organism evidence="8 10">
    <name type="scientific">Priapulus caudatus</name>
    <name type="common">Priapulid worm</name>
    <dbReference type="NCBI Taxonomy" id="37621"/>
    <lineage>
        <taxon>Eukaryota</taxon>
        <taxon>Metazoa</taxon>
        <taxon>Ecdysozoa</taxon>
        <taxon>Scalidophora</taxon>
        <taxon>Priapulida</taxon>
        <taxon>Priapulimorpha</taxon>
        <taxon>Priapulimorphida</taxon>
        <taxon>Priapulidae</taxon>
        <taxon>Priapulus</taxon>
    </lineage>
</organism>
<name>A0ABM1END5_PRICU</name>
<comment type="subcellular location">
    <subcellularLocation>
        <location evidence="2">Chromosome</location>
    </subcellularLocation>
    <subcellularLocation>
        <location evidence="1">Nucleus</location>
    </subcellularLocation>
</comment>
<evidence type="ECO:0000313" key="8">
    <source>
        <dbReference type="Proteomes" id="UP000695022"/>
    </source>
</evidence>
<dbReference type="PANTHER" id="PTHR48225">
    <property type="entry name" value="HORMA DOMAIN-CONTAINING PROTEIN 1"/>
    <property type="match status" value="1"/>
</dbReference>
<dbReference type="Gene3D" id="3.30.900.10">
    <property type="entry name" value="HORMA domain"/>
    <property type="match status" value="1"/>
</dbReference>
<dbReference type="InterPro" id="IPR036570">
    <property type="entry name" value="HORMA_dom_sf"/>
</dbReference>
<feature type="compositionally biased region" description="Basic residues" evidence="6">
    <location>
        <begin position="392"/>
        <end position="403"/>
    </location>
</feature>
<dbReference type="InterPro" id="IPR003511">
    <property type="entry name" value="HORMA_dom"/>
</dbReference>
<evidence type="ECO:0000313" key="10">
    <source>
        <dbReference type="RefSeq" id="XP_014673706.1"/>
    </source>
</evidence>
<dbReference type="GeneID" id="106813963"/>
<dbReference type="RefSeq" id="XP_014673706.1">
    <property type="nucleotide sequence ID" value="XM_014818220.1"/>
</dbReference>
<feature type="domain" description="HORMA" evidence="7">
    <location>
        <begin position="28"/>
        <end position="230"/>
    </location>
</feature>
<keyword evidence="3" id="KW-0158">Chromosome</keyword>
<evidence type="ECO:0000259" key="7">
    <source>
        <dbReference type="PROSITE" id="PS50815"/>
    </source>
</evidence>
<gene>
    <name evidence="9 10" type="primary">LOC106813963</name>
</gene>
<evidence type="ECO:0000256" key="1">
    <source>
        <dbReference type="ARBA" id="ARBA00004123"/>
    </source>
</evidence>
<dbReference type="Proteomes" id="UP000695022">
    <property type="component" value="Unplaced"/>
</dbReference>
<accession>A0ABM1END5</accession>
<dbReference type="InterPro" id="IPR051294">
    <property type="entry name" value="HORMA_MeioticProgression"/>
</dbReference>
<evidence type="ECO:0000256" key="4">
    <source>
        <dbReference type="ARBA" id="ARBA00023242"/>
    </source>
</evidence>
<evidence type="ECO:0000313" key="9">
    <source>
        <dbReference type="RefSeq" id="XP_014673705.1"/>
    </source>
</evidence>
<evidence type="ECO:0000256" key="5">
    <source>
        <dbReference type="ARBA" id="ARBA00023254"/>
    </source>
</evidence>
<dbReference type="Pfam" id="PF02301">
    <property type="entry name" value="HORMA"/>
    <property type="match status" value="1"/>
</dbReference>
<dbReference type="RefSeq" id="XP_014673705.1">
    <property type="nucleotide sequence ID" value="XM_014818219.1"/>
</dbReference>
<protein>
    <submittedName>
        <fullName evidence="9 10">HORMA domain-containing protein 2-like isoform X1</fullName>
    </submittedName>
</protein>
<feature type="compositionally biased region" description="Polar residues" evidence="6">
    <location>
        <begin position="276"/>
        <end position="295"/>
    </location>
</feature>
<sequence length="403" mass="44330">MSGVAQLARGPKTGTWGEIFPTEQAVEQQSLLFMKKLVAMAISHVAYLRAIFPENAFSDRCLEDLSLKILRDDSSCPGACQVIRWLKGVFDALERKYLRMLILGIYVDPTQPEKLIESYTFKFSYHADSSGVTIFRNSQKMAAAKSAAETRKATMILLRTLVVLTQGLGCLPDDVMMTMKLLYYDEVTPPAYEPPGFRPSDTDSYMYEDEPVNIKAGDVATKFHKLKVRIKVSKKNFGEDGVDETDANVHPVTNEGLDNSDDDLSDQMDVAAEKVLSSNSSSQEEGQTRFASTTAKEPAVPDPISPTRPSGAKAPITGAGDGASPGTIAKQLQYLAQRTGQLDLCRTSEQLGAEDRSNRAAGVAKGRKRLLNIENKPALHDSQESDTQVNQRRSKRRKASRAN</sequence>
<keyword evidence="5" id="KW-0469">Meiosis</keyword>
<keyword evidence="4" id="KW-0539">Nucleus</keyword>
<dbReference type="PROSITE" id="PS50815">
    <property type="entry name" value="HORMA"/>
    <property type="match status" value="1"/>
</dbReference>
<evidence type="ECO:0000256" key="6">
    <source>
        <dbReference type="SAM" id="MobiDB-lite"/>
    </source>
</evidence>
<proteinExistence type="predicted"/>
<reference evidence="9 10" key="1">
    <citation type="submission" date="2025-05" db="UniProtKB">
        <authorList>
            <consortium name="RefSeq"/>
        </authorList>
    </citation>
    <scope>IDENTIFICATION</scope>
</reference>
<evidence type="ECO:0000256" key="3">
    <source>
        <dbReference type="ARBA" id="ARBA00022454"/>
    </source>
</evidence>
<keyword evidence="8" id="KW-1185">Reference proteome</keyword>